<evidence type="ECO:0000259" key="9">
    <source>
        <dbReference type="Pfam" id="PF05649"/>
    </source>
</evidence>
<dbReference type="Gene3D" id="3.40.390.10">
    <property type="entry name" value="Collagenase (Catalytic Domain)"/>
    <property type="match status" value="1"/>
</dbReference>
<dbReference type="Gene3D" id="1.10.1380.10">
    <property type="entry name" value="Neutral endopeptidase , domain2"/>
    <property type="match status" value="1"/>
</dbReference>
<feature type="domain" description="Peptidase M13 N-terminal" evidence="9">
    <location>
        <begin position="55"/>
        <end position="494"/>
    </location>
</feature>
<organism evidence="10 11">
    <name type="scientific">Mucor circinelloides f. lusitanicus</name>
    <name type="common">Mucor racemosus var. lusitanicus</name>
    <dbReference type="NCBI Taxonomy" id="29924"/>
    <lineage>
        <taxon>Eukaryota</taxon>
        <taxon>Fungi</taxon>
        <taxon>Fungi incertae sedis</taxon>
        <taxon>Mucoromycota</taxon>
        <taxon>Mucoromycotina</taxon>
        <taxon>Mucoromycetes</taxon>
        <taxon>Mucorales</taxon>
        <taxon>Mucorineae</taxon>
        <taxon>Mucoraceae</taxon>
        <taxon>Mucor</taxon>
    </lineage>
</organism>
<dbReference type="InterPro" id="IPR000718">
    <property type="entry name" value="Peptidase_M13"/>
</dbReference>
<dbReference type="Proteomes" id="UP000469890">
    <property type="component" value="Unassembled WGS sequence"/>
</dbReference>
<evidence type="ECO:0000256" key="3">
    <source>
        <dbReference type="ARBA" id="ARBA00022670"/>
    </source>
</evidence>
<dbReference type="CDD" id="cd08662">
    <property type="entry name" value="M13"/>
    <property type="match status" value="1"/>
</dbReference>
<evidence type="ECO:0000256" key="1">
    <source>
        <dbReference type="ARBA" id="ARBA00001947"/>
    </source>
</evidence>
<evidence type="ECO:0000256" key="5">
    <source>
        <dbReference type="ARBA" id="ARBA00022801"/>
    </source>
</evidence>
<keyword evidence="4" id="KW-0479">Metal-binding</keyword>
<comment type="similarity">
    <text evidence="2">Belongs to the peptidase M13 family.</text>
</comment>
<dbReference type="PRINTS" id="PR00786">
    <property type="entry name" value="NEPRILYSIN"/>
</dbReference>
<reference evidence="10 11" key="1">
    <citation type="submission" date="2019-09" db="EMBL/GenBank/DDBJ databases">
        <authorList>
            <consortium name="DOE Joint Genome Institute"/>
            <person name="Mondo S.J."/>
            <person name="Navarro-Mendoza M.I."/>
            <person name="Perez-Arques C."/>
            <person name="Panchal S."/>
            <person name="Nicolas F.E."/>
            <person name="Ganguly P."/>
            <person name="Pangilinan J."/>
            <person name="Grigoriev I."/>
            <person name="Heitman J."/>
            <person name="Sanya K."/>
            <person name="Garre V."/>
        </authorList>
    </citation>
    <scope>NUCLEOTIDE SEQUENCE [LARGE SCALE GENOMIC DNA]</scope>
    <source>
        <strain evidence="10 11">MU402</strain>
    </source>
</reference>
<dbReference type="InterPro" id="IPR018497">
    <property type="entry name" value="Peptidase_M13_C"/>
</dbReference>
<evidence type="ECO:0000256" key="7">
    <source>
        <dbReference type="ARBA" id="ARBA00023049"/>
    </source>
</evidence>
<comment type="cofactor">
    <cofactor evidence="1">
        <name>Zn(2+)</name>
        <dbReference type="ChEBI" id="CHEBI:29105"/>
    </cofactor>
</comment>
<dbReference type="PANTHER" id="PTHR11733:SF167">
    <property type="entry name" value="FI17812P1-RELATED"/>
    <property type="match status" value="1"/>
</dbReference>
<keyword evidence="7" id="KW-0482">Metalloprotease</keyword>
<dbReference type="InterPro" id="IPR008753">
    <property type="entry name" value="Peptidase_M13_N"/>
</dbReference>
<dbReference type="InterPro" id="IPR024079">
    <property type="entry name" value="MetalloPept_cat_dom_sf"/>
</dbReference>
<dbReference type="GO" id="GO:0016485">
    <property type="term" value="P:protein processing"/>
    <property type="evidence" value="ECO:0007669"/>
    <property type="project" value="TreeGrafter"/>
</dbReference>
<keyword evidence="5" id="KW-0378">Hydrolase</keyword>
<gene>
    <name evidence="10" type="ORF">FB192DRAFT_1329534</name>
</gene>
<accession>A0A8H4EZK1</accession>
<evidence type="ECO:0000259" key="8">
    <source>
        <dbReference type="Pfam" id="PF01431"/>
    </source>
</evidence>
<evidence type="ECO:0000256" key="2">
    <source>
        <dbReference type="ARBA" id="ARBA00007357"/>
    </source>
</evidence>
<feature type="domain" description="Peptidase M13 C-terminal" evidence="8">
    <location>
        <begin position="557"/>
        <end position="768"/>
    </location>
</feature>
<dbReference type="SUPFAM" id="SSF55486">
    <property type="entry name" value="Metalloproteases ('zincins'), catalytic domain"/>
    <property type="match status" value="1"/>
</dbReference>
<evidence type="ECO:0008006" key="12">
    <source>
        <dbReference type="Google" id="ProtNLM"/>
    </source>
</evidence>
<dbReference type="GO" id="GO:0005886">
    <property type="term" value="C:plasma membrane"/>
    <property type="evidence" value="ECO:0007669"/>
    <property type="project" value="TreeGrafter"/>
</dbReference>
<dbReference type="Pfam" id="PF05649">
    <property type="entry name" value="Peptidase_M13_N"/>
    <property type="match status" value="1"/>
</dbReference>
<evidence type="ECO:0000256" key="6">
    <source>
        <dbReference type="ARBA" id="ARBA00022833"/>
    </source>
</evidence>
<keyword evidence="3" id="KW-0645">Protease</keyword>
<dbReference type="Pfam" id="PF01431">
    <property type="entry name" value="Peptidase_M13"/>
    <property type="match status" value="1"/>
</dbReference>
<dbReference type="PROSITE" id="PS51885">
    <property type="entry name" value="NEPRILYSIN"/>
    <property type="match status" value="1"/>
</dbReference>
<evidence type="ECO:0000313" key="10">
    <source>
        <dbReference type="EMBL" id="KAF1799340.1"/>
    </source>
</evidence>
<dbReference type="EMBL" id="JAAECE010000006">
    <property type="protein sequence ID" value="KAF1799340.1"/>
    <property type="molecule type" value="Genomic_DNA"/>
</dbReference>
<keyword evidence="6" id="KW-0862">Zinc</keyword>
<dbReference type="InterPro" id="IPR042089">
    <property type="entry name" value="Peptidase_M13_dom_2"/>
</dbReference>
<sequence>MAGGILPNTLSGHSAQLLAARSVSSYPAGAATCETQACKDTAYSILHDLDLNVDPCSDFYQYTCGNWIKDHQIPDSESSVGSFNNLHNANLDGLAAMLEGTYEDLLQGIPNRESSILDDTQIDKDRENFDKIKAYYRSCMDEDTINGLGPTPIYPELAQLLSKLGYNQDFVDSRFTSDHVRQFTETLIHLGTQGVENLISYGVGADDQSPDDNVILLEQPSLGLPSREYYEQPEVIADYRAGLTPLITAVLGEPKGNTAADNLRRDKMREHNLTMLSDVDIEYMVDRFIEFESHLAKLTLPNDQLQNPIDLYNPMSIAELHQNYPIVDWLQLLRHFTPSETSLPDRVIVSTPRFLKELTDWLFNSAARDDGATTQSMREFFIVKTILANVGNVDKDTREIYRNMNSKIASGTTAPPQRARVCVSATSNTFGQLLGRYFVLKHFGGEVQREQVASFINNIQSTWSERLEQVDWLDAETRVKAIEKVGKINHKEAYSVVTPDVRSADSLANYYADINIDVRNFYGNQKSALLWDIKKSWSQIGQKVDKSVWHMDPHEVNAYYSPVFNEIVIPAGILQSPFYHSELPNYLNYGGIGAVIGHEFTHAFDNSGRLYDGDGKLNTWWSDATSQAFEARSQCFIDQYNSFSIQGPNKTSHNVNGKMTLGENLADNGGVHVALAAMRKSLQENPEQNTILPRLDGLSPEQLFFINFGRVWCSNMRPEMAVQRIRGDVHSPAKVRVNAAVQNSPDFAEAFKCVKKDQDMNPANKCSIW</sequence>
<dbReference type="GO" id="GO:0004222">
    <property type="term" value="F:metalloendopeptidase activity"/>
    <property type="evidence" value="ECO:0007669"/>
    <property type="project" value="InterPro"/>
</dbReference>
<proteinExistence type="inferred from homology"/>
<evidence type="ECO:0000313" key="11">
    <source>
        <dbReference type="Proteomes" id="UP000469890"/>
    </source>
</evidence>
<protein>
    <recommendedName>
        <fullName evidence="12">Endothelin-converting enzyme</fullName>
    </recommendedName>
</protein>
<dbReference type="PANTHER" id="PTHR11733">
    <property type="entry name" value="ZINC METALLOPROTEASE FAMILY M13 NEPRILYSIN-RELATED"/>
    <property type="match status" value="1"/>
</dbReference>
<evidence type="ECO:0000256" key="4">
    <source>
        <dbReference type="ARBA" id="ARBA00022723"/>
    </source>
</evidence>
<comment type="caution">
    <text evidence="10">The sequence shown here is derived from an EMBL/GenBank/DDBJ whole genome shotgun (WGS) entry which is preliminary data.</text>
</comment>
<dbReference type="GO" id="GO:0046872">
    <property type="term" value="F:metal ion binding"/>
    <property type="evidence" value="ECO:0007669"/>
    <property type="project" value="UniProtKB-KW"/>
</dbReference>
<dbReference type="AlphaFoldDB" id="A0A8H4EZK1"/>
<name>A0A8H4EZK1_MUCCL</name>